<accession>A0A0F0GDP2</accession>
<dbReference type="AlphaFoldDB" id="A0A0F0GDP2"/>
<dbReference type="EMBL" id="UGSC01000001">
    <property type="protein sequence ID" value="SUA68528.1"/>
    <property type="molecule type" value="Genomic_DNA"/>
</dbReference>
<dbReference type="Pfam" id="PF12730">
    <property type="entry name" value="ABC2_membrane_4"/>
    <property type="match status" value="1"/>
</dbReference>
<reference evidence="1 2" key="1">
    <citation type="submission" date="2018-06" db="EMBL/GenBank/DDBJ databases">
        <authorList>
            <consortium name="Pathogen Informatics"/>
            <person name="Doyle S."/>
        </authorList>
    </citation>
    <scope>NUCLEOTIDE SEQUENCE [LARGE SCALE GENOMIC DNA]</scope>
    <source>
        <strain evidence="1 2">NCTC10343</strain>
    </source>
</reference>
<dbReference type="RefSeq" id="WP_016820479.1">
    <property type="nucleotide sequence ID" value="NZ_CP009909.1"/>
</dbReference>
<dbReference type="PROSITE" id="PS51257">
    <property type="entry name" value="PROKAR_LIPOPROTEIN"/>
    <property type="match status" value="1"/>
</dbReference>
<evidence type="ECO:0000313" key="2">
    <source>
        <dbReference type="Proteomes" id="UP000254400"/>
    </source>
</evidence>
<gene>
    <name evidence="1" type="ORF">NCTC10343_01729</name>
</gene>
<sequence length="235" mass="26550">MILQVIKAEGYKLKKICWWLPLIQGCVLTGMTVMEWYLYFRQGPGGVYAGFAVMFMFISFVMLLGGTLLASIMAGTEHDTQTWKQLMAMPVPRSYIYLSKMFWIVILQFGTALITIAGMSLIWVLYTNEPIPWRVMLLQPINASLATLPVLAIQLWLSTLFTNQAFPLAFGIFGSIASLFLARTSILWIKLLPWSYPALSSPLIKGYVMWVIIALCAGVIFTGLGTLQFRKHEFK</sequence>
<dbReference type="GeneID" id="93350508"/>
<protein>
    <submittedName>
        <fullName evidence="1">ABC transporter permease</fullName>
    </submittedName>
</protein>
<dbReference type="CDD" id="cd21809">
    <property type="entry name" value="ABC-2_lan_permease-like"/>
    <property type="match status" value="1"/>
</dbReference>
<evidence type="ECO:0000313" key="1">
    <source>
        <dbReference type="EMBL" id="SUA68528.1"/>
    </source>
</evidence>
<name>A0A0F0GDP2_PAEPO</name>
<dbReference type="Proteomes" id="UP000254400">
    <property type="component" value="Unassembled WGS sequence"/>
</dbReference>
<organism evidence="1 2">
    <name type="scientific">Paenibacillus polymyxa</name>
    <name type="common">Bacillus polymyxa</name>
    <dbReference type="NCBI Taxonomy" id="1406"/>
    <lineage>
        <taxon>Bacteria</taxon>
        <taxon>Bacillati</taxon>
        <taxon>Bacillota</taxon>
        <taxon>Bacilli</taxon>
        <taxon>Bacillales</taxon>
        <taxon>Paenibacillaceae</taxon>
        <taxon>Paenibacillus</taxon>
    </lineage>
</organism>
<proteinExistence type="predicted"/>